<keyword evidence="1" id="KW-0456">Lyase</keyword>
<comment type="caution">
    <text evidence="1">The sequence shown here is derived from an EMBL/GenBank/DDBJ whole genome shotgun (WGS) entry which is preliminary data.</text>
</comment>
<accession>A0AAD5RSZ4</accession>
<keyword evidence="2" id="KW-1185">Reference proteome</keyword>
<evidence type="ECO:0000313" key="2">
    <source>
        <dbReference type="Proteomes" id="UP001201980"/>
    </source>
</evidence>
<evidence type="ECO:0000313" key="1">
    <source>
        <dbReference type="EMBL" id="KAJ2903502.1"/>
    </source>
</evidence>
<dbReference type="GO" id="GO:0016829">
    <property type="term" value="F:lyase activity"/>
    <property type="evidence" value="ECO:0007669"/>
    <property type="project" value="UniProtKB-KW"/>
</dbReference>
<dbReference type="Proteomes" id="UP001201980">
    <property type="component" value="Unassembled WGS sequence"/>
</dbReference>
<organism evidence="1 2">
    <name type="scientific">Zalerion maritima</name>
    <dbReference type="NCBI Taxonomy" id="339359"/>
    <lineage>
        <taxon>Eukaryota</taxon>
        <taxon>Fungi</taxon>
        <taxon>Dikarya</taxon>
        <taxon>Ascomycota</taxon>
        <taxon>Pezizomycotina</taxon>
        <taxon>Sordariomycetes</taxon>
        <taxon>Lulworthiomycetidae</taxon>
        <taxon>Lulworthiales</taxon>
        <taxon>Lulworthiaceae</taxon>
        <taxon>Zalerion</taxon>
    </lineage>
</organism>
<dbReference type="EMBL" id="JAKWBI020000079">
    <property type="protein sequence ID" value="KAJ2903502.1"/>
    <property type="molecule type" value="Genomic_DNA"/>
</dbReference>
<sequence length="648" mass="70380">MAPPNQYAKGTFGGDEELSCYCHKELFMSHMAMSRALQPRVDSPSNTTAAIPGAATSAKQYVHTQHYFFHELQYKYCSHPLQCLMPCVSWVAMDRIRQCARHCVEAYLDAEGKTETAIGLSNDDIECQVDRLLRKVTKLVDFLESLIIIPSAYEEVESPREPQERWKKLVREQWSIKDDGTNRAGQVAGDAFAEMVNSQIPADRHIPLDDIRSCMSIIEFLYAELRRAITEVKAAKLSTTVTTLPAKITDMALLDSKLEHEDDPREHRDKLANWRRARDFEGRGMLDGASKLAKVHRKLVDMGVEPFGGEKSHCSHSVENDTVRLVASHVPLFAWWTELLRRSLSKRDSPLDLEETAFRIIPAGSPRLHPSSCVADGQPGRLVGNQDGRGGLRVLGQGGGGVASVGPAASSSLVGAASVGRAEEMSMLTESGDTEAGDMVLAIPALGPDVERVDGQVGAQDSVGTQHLGGASLEAVRAGSAPVAESQVVVPHAITIHDGHAAPRTIQIKRVGVRVAPWKSANVQSVRLPDPPLLLIMSICEPMAQPPDRLQKMLSTRMFEAGDLTVAHSSLLLTSTSWIQMLVPPDVDAIEAAFVAAADEHVVHLAVRAGVHAEVELGAVGEHDVVDGEFGDLVEAEDARVVFALCSP</sequence>
<name>A0AAD5RSZ4_9PEZI</name>
<proteinExistence type="predicted"/>
<gene>
    <name evidence="1" type="ORF">MKZ38_009724</name>
</gene>
<dbReference type="AlphaFoldDB" id="A0AAD5RSZ4"/>
<reference evidence="1" key="1">
    <citation type="submission" date="2022-07" db="EMBL/GenBank/DDBJ databases">
        <title>Draft genome sequence of Zalerion maritima ATCC 34329, a (micro)plastics degrading marine fungus.</title>
        <authorList>
            <person name="Paco A."/>
            <person name="Goncalves M.F.M."/>
            <person name="Rocha-Santos T.A.P."/>
            <person name="Alves A."/>
        </authorList>
    </citation>
    <scope>NUCLEOTIDE SEQUENCE</scope>
    <source>
        <strain evidence="1">ATCC 34329</strain>
    </source>
</reference>
<protein>
    <submittedName>
        <fullName evidence="1">Pectin lyase fold/virulence factor</fullName>
    </submittedName>
</protein>